<dbReference type="EMBL" id="JBITLV010000006">
    <property type="protein sequence ID" value="MFI7589145.1"/>
    <property type="molecule type" value="Genomic_DNA"/>
</dbReference>
<keyword evidence="2" id="KW-1133">Transmembrane helix</keyword>
<comment type="caution">
    <text evidence="3">The sequence shown here is derived from an EMBL/GenBank/DDBJ whole genome shotgun (WGS) entry which is preliminary data.</text>
</comment>
<feature type="transmembrane region" description="Helical" evidence="2">
    <location>
        <begin position="135"/>
        <end position="161"/>
    </location>
</feature>
<feature type="region of interest" description="Disordered" evidence="1">
    <location>
        <begin position="192"/>
        <end position="213"/>
    </location>
</feature>
<evidence type="ECO:0008006" key="5">
    <source>
        <dbReference type="Google" id="ProtNLM"/>
    </source>
</evidence>
<sequence>MSPDRGVARAGRVTAFTAAALTLAATAHVAAGGHLDLVLLPVLIPLVAALVDVAAARRLGPVALLALTGVVQLGSHLAFMAGATAPGSSMSSMPGMPGMDMPVSTTTAHTIEHAAHRSAGHDLVLPLDAMTATHAVAAVALALLLARGESALWALAAHLAWTFRLPRLPRPVPVAPPAAPVVPALRAPRPHPFLRTVSRRGPPGGPRAAVRTT</sequence>
<feature type="transmembrane region" description="Helical" evidence="2">
    <location>
        <begin position="37"/>
        <end position="55"/>
    </location>
</feature>
<name>A0ABW8ARY8_9ACTN</name>
<protein>
    <recommendedName>
        <fullName evidence="5">Integral membrane protein</fullName>
    </recommendedName>
</protein>
<evidence type="ECO:0000313" key="3">
    <source>
        <dbReference type="EMBL" id="MFI7589145.1"/>
    </source>
</evidence>
<evidence type="ECO:0000256" key="1">
    <source>
        <dbReference type="SAM" id="MobiDB-lite"/>
    </source>
</evidence>
<gene>
    <name evidence="3" type="ORF">ACIB24_18940</name>
</gene>
<keyword evidence="4" id="KW-1185">Reference proteome</keyword>
<evidence type="ECO:0000256" key="2">
    <source>
        <dbReference type="SAM" id="Phobius"/>
    </source>
</evidence>
<proteinExistence type="predicted"/>
<accession>A0ABW8ARY8</accession>
<feature type="transmembrane region" description="Helical" evidence="2">
    <location>
        <begin position="62"/>
        <end position="83"/>
    </location>
</feature>
<dbReference type="RefSeq" id="WP_398283543.1">
    <property type="nucleotide sequence ID" value="NZ_JBITLV010000006.1"/>
</dbReference>
<evidence type="ECO:0000313" key="4">
    <source>
        <dbReference type="Proteomes" id="UP001612915"/>
    </source>
</evidence>
<dbReference type="Proteomes" id="UP001612915">
    <property type="component" value="Unassembled WGS sequence"/>
</dbReference>
<reference evidence="3 4" key="1">
    <citation type="submission" date="2024-10" db="EMBL/GenBank/DDBJ databases">
        <title>The Natural Products Discovery Center: Release of the First 8490 Sequenced Strains for Exploring Actinobacteria Biosynthetic Diversity.</title>
        <authorList>
            <person name="Kalkreuter E."/>
            <person name="Kautsar S.A."/>
            <person name="Yang D."/>
            <person name="Bader C.D."/>
            <person name="Teijaro C.N."/>
            <person name="Fluegel L."/>
            <person name="Davis C.M."/>
            <person name="Simpson J.R."/>
            <person name="Lauterbach L."/>
            <person name="Steele A.D."/>
            <person name="Gui C."/>
            <person name="Meng S."/>
            <person name="Li G."/>
            <person name="Viehrig K."/>
            <person name="Ye F."/>
            <person name="Su P."/>
            <person name="Kiefer A.F."/>
            <person name="Nichols A."/>
            <person name="Cepeda A.J."/>
            <person name="Yan W."/>
            <person name="Fan B."/>
            <person name="Jiang Y."/>
            <person name="Adhikari A."/>
            <person name="Zheng C.-J."/>
            <person name="Schuster L."/>
            <person name="Cowan T.M."/>
            <person name="Smanski M.J."/>
            <person name="Chevrette M.G."/>
            <person name="De Carvalho L.P.S."/>
            <person name="Shen B."/>
        </authorList>
    </citation>
    <scope>NUCLEOTIDE SEQUENCE [LARGE SCALE GENOMIC DNA]</scope>
    <source>
        <strain evidence="3 4">NPDC049639</strain>
    </source>
</reference>
<keyword evidence="2" id="KW-0472">Membrane</keyword>
<organism evidence="3 4">
    <name type="scientific">Spongisporangium articulatum</name>
    <dbReference type="NCBI Taxonomy" id="3362603"/>
    <lineage>
        <taxon>Bacteria</taxon>
        <taxon>Bacillati</taxon>
        <taxon>Actinomycetota</taxon>
        <taxon>Actinomycetes</taxon>
        <taxon>Kineosporiales</taxon>
        <taxon>Kineosporiaceae</taxon>
        <taxon>Spongisporangium</taxon>
    </lineage>
</organism>
<keyword evidence="2" id="KW-0812">Transmembrane</keyword>